<dbReference type="eggNOG" id="ENOG50330N4">
    <property type="taxonomic scope" value="Bacteria"/>
</dbReference>
<protein>
    <submittedName>
        <fullName evidence="1">Uncharacterized protein</fullName>
    </submittedName>
</protein>
<dbReference type="OrthoDB" id="6690744at2"/>
<sequence>MSLSKEQQDHVLKELDIPYNKVILHCDGYDVTLLLVRMKMKLVVDIYIDQMFKGIWLTEPDKHPEAKFLPTKKVKIYSQKSKAEIIKLLGKREAKKSFPDLDKVIESKSYYFSSPKAALSHLIKVSDSIELLAEMAA</sequence>
<proteinExistence type="predicted"/>
<accession>R9AYK8</accession>
<evidence type="ECO:0000313" key="2">
    <source>
        <dbReference type="Proteomes" id="UP000016201"/>
    </source>
</evidence>
<gene>
    <name evidence="1" type="ORF">I593_02145</name>
</gene>
<comment type="caution">
    <text evidence="1">The sequence shown here is derived from an EMBL/GenBank/DDBJ whole genome shotgun (WGS) entry which is preliminary data.</text>
</comment>
<evidence type="ECO:0000313" key="1">
    <source>
        <dbReference type="EMBL" id="EOR07258.1"/>
    </source>
</evidence>
<dbReference type="RefSeq" id="WP_016167197.1">
    <property type="nucleotide sequence ID" value="NZ_JHZG01000017.1"/>
</dbReference>
<dbReference type="Proteomes" id="UP000016201">
    <property type="component" value="Unassembled WGS sequence"/>
</dbReference>
<dbReference type="AlphaFoldDB" id="R9AYK8"/>
<dbReference type="EMBL" id="AQFM01000037">
    <property type="protein sequence ID" value="EOR07258.1"/>
    <property type="molecule type" value="Genomic_DNA"/>
</dbReference>
<keyword evidence="2" id="KW-1185">Reference proteome</keyword>
<organism evidence="1 2">
    <name type="scientific">Acinetobacter tandoii DSM 14970 = CIP 107469</name>
    <dbReference type="NCBI Taxonomy" id="1120927"/>
    <lineage>
        <taxon>Bacteria</taxon>
        <taxon>Pseudomonadati</taxon>
        <taxon>Pseudomonadota</taxon>
        <taxon>Gammaproteobacteria</taxon>
        <taxon>Moraxellales</taxon>
        <taxon>Moraxellaceae</taxon>
        <taxon>Acinetobacter</taxon>
    </lineage>
</organism>
<name>R9AYK8_9GAMM</name>
<dbReference type="PATRIC" id="fig|1120927.3.peg.2080"/>
<reference evidence="1 2" key="1">
    <citation type="submission" date="2013-03" db="EMBL/GenBank/DDBJ databases">
        <title>The Genome Sequence of Acinetobacter tandoii CIP 107469.</title>
        <authorList>
            <consortium name="The Broad Institute Genome Sequencing Platform"/>
            <consortium name="The Broad Institute Genome Sequencing Center for Infectious Disease"/>
            <person name="Cerqueira G."/>
            <person name="Feldgarden M."/>
            <person name="Courvalin P."/>
            <person name="Perichon B."/>
            <person name="Grillot-Courvalin C."/>
            <person name="Clermont D."/>
            <person name="Rocha E."/>
            <person name="Yoon E.-J."/>
            <person name="Nemec A."/>
            <person name="Walker B."/>
            <person name="Young S.K."/>
            <person name="Zeng Q."/>
            <person name="Gargeya S."/>
            <person name="Fitzgerald M."/>
            <person name="Haas B."/>
            <person name="Abouelleil A."/>
            <person name="Alvarado L."/>
            <person name="Arachchi H.M."/>
            <person name="Berlin A.M."/>
            <person name="Chapman S.B."/>
            <person name="Dewar J."/>
            <person name="Goldberg J."/>
            <person name="Griggs A."/>
            <person name="Gujja S."/>
            <person name="Hansen M."/>
            <person name="Howarth C."/>
            <person name="Imamovic A."/>
            <person name="Larimer J."/>
            <person name="McCowan C."/>
            <person name="Murphy C."/>
            <person name="Neiman D."/>
            <person name="Pearson M."/>
            <person name="Priest M."/>
            <person name="Roberts A."/>
            <person name="Saif S."/>
            <person name="Shea T."/>
            <person name="Sisk P."/>
            <person name="Sykes S."/>
            <person name="Wortman J."/>
            <person name="Nusbaum C."/>
            <person name="Birren B."/>
        </authorList>
    </citation>
    <scope>NUCLEOTIDE SEQUENCE [LARGE SCALE GENOMIC DNA]</scope>
    <source>
        <strain evidence="1 2">CIP 107469</strain>
    </source>
</reference>